<dbReference type="AlphaFoldDB" id="D3PVR1"/>
<dbReference type="Proteomes" id="UP000000844">
    <property type="component" value="Chromosome"/>
</dbReference>
<dbReference type="PANTHER" id="PTHR43283:SF11">
    <property type="entry name" value="BETA-LACTAMASE-RELATED DOMAIN-CONTAINING PROTEIN"/>
    <property type="match status" value="1"/>
</dbReference>
<sequence>MTVTLRPAGPADLDAITEVMLACWRESYATVLPERAIATMTPELVERLWTRALTGTAPGAAIVAVSEAGAVLGVTRYELGPDHGGIVQSLYVSPRAQRLGIGARLLSAAVAGLRDLDAPRFHLWVFADNAPSIAFYQRQGWVLDGTSRVQAGFDVEELRLEYAGSDPDPGRSSALRRTASDIVASGPDAPAGVSIGLRTAGGEFTAVTGNRSLGDTAEPMTLSTHHDLASITKILATTTALIALVSAAHVHLDDPVARYLPGFTGDGKETVTIRQLLTHRGGLWEWQPLYLNGRTGETAIRYVEQLPLRYRPDTARHYSDLGFILLGRVIAAITGVRLDEAVKHLVTKPLGLDATGYRTATSPAIADIAVSAPGDVTEQRMVATGVPYPVLESDARFGGWRSRPIAGEVNDGNAFHAFGGVSGHAGLFSTLGDLLDYAWALAHYRDHDSLWNPRVVETFLTDGPDAEQALGFRRYRFTADGKTTTMYGHPGFVGCVVGFSPDAGVALALCSNRLARTDNPVPNDELWSLARTAANTQLTGLDPKARR</sequence>
<dbReference type="InterPro" id="IPR012338">
    <property type="entry name" value="Beta-lactam/transpept-like"/>
</dbReference>
<dbReference type="OrthoDB" id="4281716at2"/>
<dbReference type="HOGENOM" id="CLU_497730_0_0_11"/>
<dbReference type="EMBL" id="CP001778">
    <property type="protein sequence ID" value="ADD43175.1"/>
    <property type="molecule type" value="Genomic_DNA"/>
</dbReference>
<dbReference type="KEGG" id="sna:Snas_3512"/>
<dbReference type="SUPFAM" id="SSF56601">
    <property type="entry name" value="beta-lactamase/transpeptidase-like"/>
    <property type="match status" value="1"/>
</dbReference>
<dbReference type="GO" id="GO:0016787">
    <property type="term" value="F:hydrolase activity"/>
    <property type="evidence" value="ECO:0007669"/>
    <property type="project" value="UniProtKB-KW"/>
</dbReference>
<dbReference type="PANTHER" id="PTHR43283">
    <property type="entry name" value="BETA-LACTAMASE-RELATED"/>
    <property type="match status" value="1"/>
</dbReference>
<name>D3PVR1_STANL</name>
<evidence type="ECO:0000313" key="4">
    <source>
        <dbReference type="Proteomes" id="UP000000844"/>
    </source>
</evidence>
<dbReference type="Pfam" id="PF00144">
    <property type="entry name" value="Beta-lactamase"/>
    <property type="match status" value="1"/>
</dbReference>
<dbReference type="STRING" id="446470.Snas_3512"/>
<dbReference type="Gene3D" id="3.40.630.30">
    <property type="match status" value="1"/>
</dbReference>
<accession>D3PVR1</accession>
<dbReference type="InterPro" id="IPR001466">
    <property type="entry name" value="Beta-lactam-related"/>
</dbReference>
<dbReference type="InterPro" id="IPR000182">
    <property type="entry name" value="GNAT_dom"/>
</dbReference>
<evidence type="ECO:0000259" key="2">
    <source>
        <dbReference type="PROSITE" id="PS51186"/>
    </source>
</evidence>
<dbReference type="InterPro" id="IPR016181">
    <property type="entry name" value="Acyl_CoA_acyltransferase"/>
</dbReference>
<dbReference type="SUPFAM" id="SSF55729">
    <property type="entry name" value="Acyl-CoA N-acyltransferases (Nat)"/>
    <property type="match status" value="1"/>
</dbReference>
<protein>
    <submittedName>
        <fullName evidence="3">Beta-lactamase</fullName>
    </submittedName>
</protein>
<dbReference type="eggNOG" id="COG1680">
    <property type="taxonomic scope" value="Bacteria"/>
</dbReference>
<organism evidence="3 4">
    <name type="scientific">Stackebrandtia nassauensis (strain DSM 44728 / CIP 108903 / NRRL B-16338 / NBRC 102104 / LLR-40K-21)</name>
    <dbReference type="NCBI Taxonomy" id="446470"/>
    <lineage>
        <taxon>Bacteria</taxon>
        <taxon>Bacillati</taxon>
        <taxon>Actinomycetota</taxon>
        <taxon>Actinomycetes</taxon>
        <taxon>Glycomycetales</taxon>
        <taxon>Glycomycetaceae</taxon>
        <taxon>Stackebrandtia</taxon>
    </lineage>
</organism>
<dbReference type="InterPro" id="IPR050789">
    <property type="entry name" value="Diverse_Enzym_Activities"/>
</dbReference>
<dbReference type="Pfam" id="PF00583">
    <property type="entry name" value="Acetyltransf_1"/>
    <property type="match status" value="1"/>
</dbReference>
<evidence type="ECO:0000313" key="3">
    <source>
        <dbReference type="EMBL" id="ADD43175.1"/>
    </source>
</evidence>
<dbReference type="PROSITE" id="PS51186">
    <property type="entry name" value="GNAT"/>
    <property type="match status" value="1"/>
</dbReference>
<dbReference type="Gene3D" id="3.40.710.10">
    <property type="entry name" value="DD-peptidase/beta-lactamase superfamily"/>
    <property type="match status" value="1"/>
</dbReference>
<dbReference type="CDD" id="cd04301">
    <property type="entry name" value="NAT_SF"/>
    <property type="match status" value="1"/>
</dbReference>
<dbReference type="GO" id="GO:0016747">
    <property type="term" value="F:acyltransferase activity, transferring groups other than amino-acyl groups"/>
    <property type="evidence" value="ECO:0007669"/>
    <property type="project" value="InterPro"/>
</dbReference>
<reference evidence="3 4" key="1">
    <citation type="journal article" date="2009" name="Stand. Genomic Sci.">
        <title>Complete genome sequence of Stackebrandtia nassauensis type strain (LLR-40K-21).</title>
        <authorList>
            <person name="Munk C."/>
            <person name="Lapidus A."/>
            <person name="Copeland A."/>
            <person name="Jando M."/>
            <person name="Mayilraj S."/>
            <person name="Glavina Del Rio T."/>
            <person name="Nolan M."/>
            <person name="Chen F."/>
            <person name="Lucas S."/>
            <person name="Tice H."/>
            <person name="Cheng J.F."/>
            <person name="Han C."/>
            <person name="Detter J.C."/>
            <person name="Bruce D."/>
            <person name="Goodwin L."/>
            <person name="Chain P."/>
            <person name="Pitluck S."/>
            <person name="Goker M."/>
            <person name="Ovchinikova G."/>
            <person name="Pati A."/>
            <person name="Ivanova N."/>
            <person name="Mavromatis K."/>
            <person name="Chen A."/>
            <person name="Palaniappan K."/>
            <person name="Land M."/>
            <person name="Hauser L."/>
            <person name="Chang Y.J."/>
            <person name="Jeffries C.D."/>
            <person name="Bristow J."/>
            <person name="Eisen J.A."/>
            <person name="Markowitz V."/>
            <person name="Hugenholtz P."/>
            <person name="Kyrpides N.C."/>
            <person name="Klenk H.P."/>
        </authorList>
    </citation>
    <scope>NUCLEOTIDE SEQUENCE [LARGE SCALE GENOMIC DNA]</scope>
    <source>
        <strain evidence="4">DSM 44728 / CIP 108903 / NRRL B-16338 / NBRC 102104 / LLR-40K-21</strain>
    </source>
</reference>
<proteinExistence type="predicted"/>
<keyword evidence="1" id="KW-0378">Hydrolase</keyword>
<dbReference type="RefSeq" id="WP_013018746.1">
    <property type="nucleotide sequence ID" value="NC_013947.1"/>
</dbReference>
<evidence type="ECO:0000256" key="1">
    <source>
        <dbReference type="ARBA" id="ARBA00022801"/>
    </source>
</evidence>
<dbReference type="eggNOG" id="COG0456">
    <property type="taxonomic scope" value="Bacteria"/>
</dbReference>
<feature type="domain" description="N-acetyltransferase" evidence="2">
    <location>
        <begin position="3"/>
        <end position="178"/>
    </location>
</feature>
<gene>
    <name evidence="3" type="ordered locus">Snas_3512</name>
</gene>
<keyword evidence="4" id="KW-1185">Reference proteome</keyword>